<keyword evidence="3" id="KW-1185">Reference proteome</keyword>
<feature type="transmembrane region" description="Helical" evidence="1">
    <location>
        <begin position="138"/>
        <end position="155"/>
    </location>
</feature>
<evidence type="ECO:0000313" key="2">
    <source>
        <dbReference type="EMBL" id="CAH1216787.1"/>
    </source>
</evidence>
<proteinExistence type="predicted"/>
<feature type="transmembrane region" description="Helical" evidence="1">
    <location>
        <begin position="195"/>
        <end position="216"/>
    </location>
</feature>
<evidence type="ECO:0000256" key="1">
    <source>
        <dbReference type="SAM" id="Phobius"/>
    </source>
</evidence>
<accession>A0ABM9CM07</accession>
<evidence type="ECO:0000313" key="3">
    <source>
        <dbReference type="Proteomes" id="UP000838686"/>
    </source>
</evidence>
<protein>
    <recommendedName>
        <fullName evidence="4">Prolipoprotein diacylglyceryl transferase</fullName>
    </recommendedName>
</protein>
<keyword evidence="1" id="KW-0812">Transmembrane</keyword>
<keyword evidence="1" id="KW-1133">Transmembrane helix</keyword>
<comment type="caution">
    <text evidence="2">The sequence shown here is derived from an EMBL/GenBank/DDBJ whole genome shotgun (WGS) entry which is preliminary data.</text>
</comment>
<gene>
    <name evidence="2" type="ORF">PAECIP111893_04172</name>
</gene>
<dbReference type="EMBL" id="CAKMMF010000027">
    <property type="protein sequence ID" value="CAH1216787.1"/>
    <property type="molecule type" value="Genomic_DNA"/>
</dbReference>
<feature type="transmembrane region" description="Helical" evidence="1">
    <location>
        <begin position="114"/>
        <end position="132"/>
    </location>
</feature>
<dbReference type="Proteomes" id="UP000838686">
    <property type="component" value="Unassembled WGS sequence"/>
</dbReference>
<name>A0ABM9CM07_9BACL</name>
<dbReference type="RefSeq" id="WP_236344524.1">
    <property type="nucleotide sequence ID" value="NZ_CAKMMF010000027.1"/>
</dbReference>
<organism evidence="2 3">
    <name type="scientific">Paenibacillus plantiphilus</name>
    <dbReference type="NCBI Taxonomy" id="2905650"/>
    <lineage>
        <taxon>Bacteria</taxon>
        <taxon>Bacillati</taxon>
        <taxon>Bacillota</taxon>
        <taxon>Bacilli</taxon>
        <taxon>Bacillales</taxon>
        <taxon>Paenibacillaceae</taxon>
        <taxon>Paenibacillus</taxon>
    </lineage>
</organism>
<sequence length="221" mass="24277">MPELISVGSLRLDGGLLAAFLSVFAGLTALGIWIKSSKSTRGGPWLDLMINASVITVVGWKLAFLLHDPTMLWERPSSILIVRGSFSDLLIGIIAASLYLVWALRRKRLSWLKFFDALPFAILPGFIVWNAITAFPYRMVYMVLFVVLYIVLLRSQEAGAPGTGDAMRMFLIGIGFGGLTVSLFAVYPQGTWPELILGLTMLQWCLIGLAVLGALWRKQGG</sequence>
<feature type="transmembrane region" description="Helical" evidence="1">
    <location>
        <begin position="167"/>
        <end position="189"/>
    </location>
</feature>
<feature type="transmembrane region" description="Helical" evidence="1">
    <location>
        <begin position="15"/>
        <end position="34"/>
    </location>
</feature>
<feature type="transmembrane region" description="Helical" evidence="1">
    <location>
        <begin position="79"/>
        <end position="102"/>
    </location>
</feature>
<reference evidence="2" key="1">
    <citation type="submission" date="2022-01" db="EMBL/GenBank/DDBJ databases">
        <authorList>
            <person name="Criscuolo A."/>
        </authorList>
    </citation>
    <scope>NUCLEOTIDE SEQUENCE</scope>
    <source>
        <strain evidence="2">CIP111893</strain>
    </source>
</reference>
<keyword evidence="1" id="KW-0472">Membrane</keyword>
<evidence type="ECO:0008006" key="4">
    <source>
        <dbReference type="Google" id="ProtNLM"/>
    </source>
</evidence>
<feature type="transmembrane region" description="Helical" evidence="1">
    <location>
        <begin position="46"/>
        <end position="67"/>
    </location>
</feature>